<dbReference type="EMBL" id="BAABME010003239">
    <property type="protein sequence ID" value="GAA0158029.1"/>
    <property type="molecule type" value="Genomic_DNA"/>
</dbReference>
<accession>A0AAV3Q1S4</accession>
<proteinExistence type="predicted"/>
<sequence>MASARIARFVSEVAPPQFVKVMRQRTSKMLDTIKEDEREAFYTNDHHFFSTKTSSNSSKASSTTASSSSSSKYIIKDVEKSLPHIFGK</sequence>
<evidence type="ECO:0000313" key="3">
    <source>
        <dbReference type="Proteomes" id="UP001454036"/>
    </source>
</evidence>
<comment type="caution">
    <text evidence="2">The sequence shown here is derived from an EMBL/GenBank/DDBJ whole genome shotgun (WGS) entry which is preliminary data.</text>
</comment>
<dbReference type="Proteomes" id="UP001454036">
    <property type="component" value="Unassembled WGS sequence"/>
</dbReference>
<evidence type="ECO:0000256" key="1">
    <source>
        <dbReference type="SAM" id="MobiDB-lite"/>
    </source>
</evidence>
<feature type="region of interest" description="Disordered" evidence="1">
    <location>
        <begin position="49"/>
        <end position="72"/>
    </location>
</feature>
<name>A0AAV3Q1S4_LITER</name>
<dbReference type="PANTHER" id="PTHR35101">
    <property type="entry name" value="OS02G0162600 PROTEIN"/>
    <property type="match status" value="1"/>
</dbReference>
<protein>
    <submittedName>
        <fullName evidence="2">Uncharacterized protein</fullName>
    </submittedName>
</protein>
<gene>
    <name evidence="2" type="ORF">LIER_15157</name>
</gene>
<reference evidence="2 3" key="1">
    <citation type="submission" date="2024-01" db="EMBL/GenBank/DDBJ databases">
        <title>The complete chloroplast genome sequence of Lithospermum erythrorhizon: insights into the phylogenetic relationship among Boraginaceae species and the maternal lineages of purple gromwells.</title>
        <authorList>
            <person name="Okada T."/>
            <person name="Watanabe K."/>
        </authorList>
    </citation>
    <scope>NUCLEOTIDE SEQUENCE [LARGE SCALE GENOMIC DNA]</scope>
</reference>
<dbReference type="PANTHER" id="PTHR35101:SF12">
    <property type="entry name" value="OS02G0162600 PROTEIN"/>
    <property type="match status" value="1"/>
</dbReference>
<dbReference type="AlphaFoldDB" id="A0AAV3Q1S4"/>
<keyword evidence="3" id="KW-1185">Reference proteome</keyword>
<organism evidence="2 3">
    <name type="scientific">Lithospermum erythrorhizon</name>
    <name type="common">Purple gromwell</name>
    <name type="synonym">Lithospermum officinale var. erythrorhizon</name>
    <dbReference type="NCBI Taxonomy" id="34254"/>
    <lineage>
        <taxon>Eukaryota</taxon>
        <taxon>Viridiplantae</taxon>
        <taxon>Streptophyta</taxon>
        <taxon>Embryophyta</taxon>
        <taxon>Tracheophyta</taxon>
        <taxon>Spermatophyta</taxon>
        <taxon>Magnoliopsida</taxon>
        <taxon>eudicotyledons</taxon>
        <taxon>Gunneridae</taxon>
        <taxon>Pentapetalae</taxon>
        <taxon>asterids</taxon>
        <taxon>lamiids</taxon>
        <taxon>Boraginales</taxon>
        <taxon>Boraginaceae</taxon>
        <taxon>Boraginoideae</taxon>
        <taxon>Lithospermeae</taxon>
        <taxon>Lithospermum</taxon>
    </lineage>
</organism>
<feature type="compositionally biased region" description="Low complexity" evidence="1">
    <location>
        <begin position="50"/>
        <end position="72"/>
    </location>
</feature>
<evidence type="ECO:0000313" key="2">
    <source>
        <dbReference type="EMBL" id="GAA0158029.1"/>
    </source>
</evidence>